<dbReference type="AlphaFoldDB" id="A0A240U408"/>
<proteinExistence type="predicted"/>
<feature type="chain" id="PRO_5012783105" description="Cobalt-zinc-cadmium resistance protein" evidence="1">
    <location>
        <begin position="21"/>
        <end position="123"/>
    </location>
</feature>
<accession>A0A240U408</accession>
<dbReference type="EMBL" id="CP021361">
    <property type="protein sequence ID" value="ART52147.1"/>
    <property type="molecule type" value="Genomic_DNA"/>
</dbReference>
<sequence length="123" mass="13379">MRRWLAILLLVLLPTQATWAAVAGYCVHKLGSAVSHLGHHDHAAHGHASTLLDESDTTVSSSDATLGVSHDCGHCHGQYAGMLLRVESLRFEQIPSPSIAVNDEPCTAYHSLRPERPKWSHLA</sequence>
<evidence type="ECO:0000313" key="3">
    <source>
        <dbReference type="Proteomes" id="UP000194432"/>
    </source>
</evidence>
<reference evidence="2 3" key="1">
    <citation type="submission" date="2017-05" db="EMBL/GenBank/DDBJ databases">
        <title>Polyphasic characterization of four soil-derived phenanthrene-degrading Acidovorax strains and proposal of Acidovorax phenanthrenivorans sp. nov.</title>
        <authorList>
            <person name="Singleton D.R."/>
            <person name="Lee J."/>
            <person name="Dickey A.N."/>
            <person name="Stroud A."/>
            <person name="Scholl E.H."/>
            <person name="Wright F.A."/>
            <person name="Aitken M.D."/>
        </authorList>
    </citation>
    <scope>NUCLEOTIDE SEQUENCE [LARGE SCALE GENOMIC DNA]</scope>
    <source>
        <strain evidence="2">NA3</strain>
    </source>
</reference>
<organism evidence="2 3">
    <name type="scientific">Acidovorax carolinensis</name>
    <dbReference type="NCBI Taxonomy" id="553814"/>
    <lineage>
        <taxon>Bacteria</taxon>
        <taxon>Pseudomonadati</taxon>
        <taxon>Pseudomonadota</taxon>
        <taxon>Betaproteobacteria</taxon>
        <taxon>Burkholderiales</taxon>
        <taxon>Comamonadaceae</taxon>
        <taxon>Acidovorax</taxon>
    </lineage>
</organism>
<keyword evidence="1" id="KW-0732">Signal</keyword>
<evidence type="ECO:0000256" key="1">
    <source>
        <dbReference type="SAM" id="SignalP"/>
    </source>
</evidence>
<keyword evidence="3" id="KW-1185">Reference proteome</keyword>
<evidence type="ECO:0008006" key="4">
    <source>
        <dbReference type="Google" id="ProtNLM"/>
    </source>
</evidence>
<dbReference type="KEGG" id="acin:CBP34_11475"/>
<dbReference type="Proteomes" id="UP000194432">
    <property type="component" value="Chromosome 1"/>
</dbReference>
<protein>
    <recommendedName>
        <fullName evidence="4">Cobalt-zinc-cadmium resistance protein</fullName>
    </recommendedName>
</protein>
<gene>
    <name evidence="2" type="ORF">CBP34_11475</name>
</gene>
<name>A0A240U408_9BURK</name>
<evidence type="ECO:0000313" key="2">
    <source>
        <dbReference type="EMBL" id="ART52147.1"/>
    </source>
</evidence>
<feature type="signal peptide" evidence="1">
    <location>
        <begin position="1"/>
        <end position="20"/>
    </location>
</feature>